<dbReference type="Proteomes" id="UP000217895">
    <property type="component" value="Chromosome"/>
</dbReference>
<keyword evidence="2" id="KW-1185">Reference proteome</keyword>
<reference evidence="1 2" key="1">
    <citation type="submission" date="2017-06" db="EMBL/GenBank/DDBJ databases">
        <title>Genome sequencing of cyanobaciteial culture collection at National Institute for Environmental Studies (NIES).</title>
        <authorList>
            <person name="Hirose Y."/>
            <person name="Shimura Y."/>
            <person name="Fujisawa T."/>
            <person name="Nakamura Y."/>
            <person name="Kawachi M."/>
        </authorList>
    </citation>
    <scope>NUCLEOTIDE SEQUENCE [LARGE SCALE GENOMIC DNA]</scope>
    <source>
        <strain evidence="1 2">NIES-2135</strain>
    </source>
</reference>
<proteinExistence type="predicted"/>
<organism evidence="1 2">
    <name type="scientific">Leptolyngbya boryana NIES-2135</name>
    <dbReference type="NCBI Taxonomy" id="1973484"/>
    <lineage>
        <taxon>Bacteria</taxon>
        <taxon>Bacillati</taxon>
        <taxon>Cyanobacteriota</taxon>
        <taxon>Cyanophyceae</taxon>
        <taxon>Leptolyngbyales</taxon>
        <taxon>Leptolyngbyaceae</taxon>
        <taxon>Leptolyngbya group</taxon>
        <taxon>Leptolyngbya</taxon>
    </lineage>
</organism>
<name>A0A1Z4JP97_LEPBY</name>
<protein>
    <submittedName>
        <fullName evidence="1">Uncharacterized protein</fullName>
    </submittedName>
</protein>
<accession>A0A1Z4JP97</accession>
<gene>
    <name evidence="1" type="ORF">NIES2135_53410</name>
</gene>
<evidence type="ECO:0000313" key="1">
    <source>
        <dbReference type="EMBL" id="BAY58468.1"/>
    </source>
</evidence>
<dbReference type="AlphaFoldDB" id="A0A1Z4JP97"/>
<dbReference type="EMBL" id="AP018203">
    <property type="protein sequence ID" value="BAY58468.1"/>
    <property type="molecule type" value="Genomic_DNA"/>
</dbReference>
<sequence>MTRIIYPSYFRVVKRDREGWHFRHGKVFYGPSDRSSDWVENREQLFGLSDETIAVELFRLKLGAEGYYLANLRDRQYYYCGSDLSDVAATLRQFGIGRGEPTGDTHE</sequence>
<evidence type="ECO:0000313" key="2">
    <source>
        <dbReference type="Proteomes" id="UP000217895"/>
    </source>
</evidence>